<accession>A0ABD5AKC7</accession>
<gene>
    <name evidence="1" type="ORF">J2771_001284</name>
</gene>
<proteinExistence type="predicted"/>
<organism evidence="1 2">
    <name type="scientific">Acinetobacter calcoaceticus</name>
    <dbReference type="NCBI Taxonomy" id="471"/>
    <lineage>
        <taxon>Bacteria</taxon>
        <taxon>Pseudomonadati</taxon>
        <taxon>Pseudomonadota</taxon>
        <taxon>Gammaproteobacteria</taxon>
        <taxon>Moraxellales</taxon>
        <taxon>Moraxellaceae</taxon>
        <taxon>Acinetobacter</taxon>
        <taxon>Acinetobacter calcoaceticus/baumannii complex</taxon>
    </lineage>
</organism>
<comment type="caution">
    <text evidence="1">The sequence shown here is derived from an EMBL/GenBank/DDBJ whole genome shotgun (WGS) entry which is preliminary data.</text>
</comment>
<dbReference type="AlphaFoldDB" id="A0ABD5AKC7"/>
<dbReference type="RefSeq" id="WP_307010635.1">
    <property type="nucleotide sequence ID" value="NZ_JAUSQP010000001.1"/>
</dbReference>
<protein>
    <submittedName>
        <fullName evidence="1">Uncharacterized protein</fullName>
    </submittedName>
</protein>
<dbReference type="Proteomes" id="UP001240164">
    <property type="component" value="Unassembled WGS sequence"/>
</dbReference>
<name>A0ABD5AKC7_ACICA</name>
<sequence length="237" mass="27990">MAFLIEGYNLDDEISLDMFYPESFRSLDELIVIHEENLIVIKESWSGKMCDTFFNLHTLERIDPFKRYNQENGKAIIERIDDLTVLTTVSIEAGTMAEYLFGAVFRNDQQIFKSFNLRYSSLPTQSTYEKYLNVQSNLKVIQKSRENFFKEFTDSSFEEKVSKLRQIFRTNFRANCEIGYYPPEYFLPQELFESLDNDSEFRTALLEVLRLEESATNEPASMVFDNLIKHYVYCKET</sequence>
<evidence type="ECO:0000313" key="2">
    <source>
        <dbReference type="Proteomes" id="UP001240164"/>
    </source>
</evidence>
<reference evidence="1 2" key="1">
    <citation type="submission" date="2023-07" db="EMBL/GenBank/DDBJ databases">
        <title>Sorghum-associated microbial communities from plants grown in Nebraska, USA.</title>
        <authorList>
            <person name="Schachtman D."/>
        </authorList>
    </citation>
    <scope>NUCLEOTIDE SEQUENCE [LARGE SCALE GENOMIC DNA]</scope>
    <source>
        <strain evidence="1 2">CC146</strain>
    </source>
</reference>
<evidence type="ECO:0000313" key="1">
    <source>
        <dbReference type="EMBL" id="MDP9803030.1"/>
    </source>
</evidence>
<dbReference type="EMBL" id="JAUSQP010000001">
    <property type="protein sequence ID" value="MDP9803030.1"/>
    <property type="molecule type" value="Genomic_DNA"/>
</dbReference>